<accession>A0ABQ4PGX3</accession>
<keyword evidence="1" id="KW-0812">Transmembrane</keyword>
<dbReference type="RefSeq" id="WP_246616161.1">
    <property type="nucleotide sequence ID" value="NZ_BPEY01000039.1"/>
</dbReference>
<name>A0ABQ4PGX3_9GAMM</name>
<keyword evidence="1" id="KW-1133">Transmembrane helix</keyword>
<feature type="transmembrane region" description="Helical" evidence="1">
    <location>
        <begin position="30"/>
        <end position="53"/>
    </location>
</feature>
<proteinExistence type="predicted"/>
<evidence type="ECO:0000256" key="1">
    <source>
        <dbReference type="SAM" id="Phobius"/>
    </source>
</evidence>
<keyword evidence="1" id="KW-0472">Membrane</keyword>
<reference evidence="2" key="1">
    <citation type="submission" date="2021-05" db="EMBL/GenBank/DDBJ databases">
        <title>Molecular characterization for Shewanella algae harboring chromosomal blaOXA-55-like strains isolated from clinical and environment sample.</title>
        <authorList>
            <person name="Ohama Y."/>
            <person name="Aoki K."/>
            <person name="Harada S."/>
            <person name="Moriya K."/>
            <person name="Ishii Y."/>
            <person name="Tateda K."/>
        </authorList>
    </citation>
    <scope>NUCLEOTIDE SEQUENCE</scope>
    <source>
        <strain evidence="2">JCM 11563</strain>
    </source>
</reference>
<comment type="caution">
    <text evidence="2">The sequence shown here is derived from an EMBL/GenBank/DDBJ whole genome shotgun (WGS) entry which is preliminary data.</text>
</comment>
<dbReference type="Proteomes" id="UP000887104">
    <property type="component" value="Unassembled WGS sequence"/>
</dbReference>
<evidence type="ECO:0000313" key="3">
    <source>
        <dbReference type="Proteomes" id="UP000887104"/>
    </source>
</evidence>
<sequence>MAIESQGAVCAKSDNTVVESQVLSEGSRKLVTLAVMLSAIMVLLDMTIANVALPHMMGALGVTSDQIRSLGY</sequence>
<evidence type="ECO:0000313" key="2">
    <source>
        <dbReference type="EMBL" id="GIU46776.1"/>
    </source>
</evidence>
<organism evidence="2 3">
    <name type="scientific">Shewanella sairae</name>
    <dbReference type="NCBI Taxonomy" id="190310"/>
    <lineage>
        <taxon>Bacteria</taxon>
        <taxon>Pseudomonadati</taxon>
        <taxon>Pseudomonadota</taxon>
        <taxon>Gammaproteobacteria</taxon>
        <taxon>Alteromonadales</taxon>
        <taxon>Shewanellaceae</taxon>
        <taxon>Shewanella</taxon>
    </lineage>
</organism>
<gene>
    <name evidence="2" type="ORF">TUM4438_23530</name>
</gene>
<evidence type="ECO:0008006" key="4">
    <source>
        <dbReference type="Google" id="ProtNLM"/>
    </source>
</evidence>
<keyword evidence="3" id="KW-1185">Reference proteome</keyword>
<dbReference type="EMBL" id="BPEY01000039">
    <property type="protein sequence ID" value="GIU46776.1"/>
    <property type="molecule type" value="Genomic_DNA"/>
</dbReference>
<protein>
    <recommendedName>
        <fullName evidence="4">MFS transporter</fullName>
    </recommendedName>
</protein>